<reference evidence="2 3" key="1">
    <citation type="journal article" date="2013" name="Genome Biol.">
        <title>Comparative genomics of the core and accessory genomes of 48 Sinorhizobium strains comprising five genospecies.</title>
        <authorList>
            <person name="Sugawara M."/>
            <person name="Epstein B."/>
            <person name="Badgley B.D."/>
            <person name="Unno T."/>
            <person name="Xu L."/>
            <person name="Reese J."/>
            <person name="Gyaneshwar P."/>
            <person name="Denny R."/>
            <person name="Mudge J."/>
            <person name="Bharti A.K."/>
            <person name="Farmer A.D."/>
            <person name="May G.D."/>
            <person name="Woodward J.E."/>
            <person name="Medigue C."/>
            <person name="Vallenet D."/>
            <person name="Lajus A."/>
            <person name="Rouy Z."/>
            <person name="Martinez-Vaz B."/>
            <person name="Tiffin P."/>
            <person name="Young N.D."/>
            <person name="Sadowsky M.J."/>
        </authorList>
    </citation>
    <scope>NUCLEOTIDE SEQUENCE [LARGE SCALE GENOMIC DNA]</scope>
    <source>
        <strain evidence="2 3">N6B1</strain>
    </source>
</reference>
<dbReference type="Proteomes" id="UP000429484">
    <property type="component" value="Unassembled WGS sequence"/>
</dbReference>
<name>A0AAW9TV85_RHIML</name>
<dbReference type="RefSeq" id="WP_014529518.1">
    <property type="nucleotide sequence ID" value="NZ_BJNJ01000083.1"/>
</dbReference>
<sequence length="82" mass="8864">MKDCPAAAFGCSCNRCVKPEPDLTALIRFNRATYATATFLILLAVLLGLMAVGLLRTEGAMQRAAIINQENIVITKGPTSWH</sequence>
<gene>
    <name evidence="2" type="ORF">GHK53_25660</name>
</gene>
<dbReference type="EMBL" id="WISR01000207">
    <property type="protein sequence ID" value="MQW36064.1"/>
    <property type="molecule type" value="Genomic_DNA"/>
</dbReference>
<proteinExistence type="predicted"/>
<evidence type="ECO:0000313" key="3">
    <source>
        <dbReference type="Proteomes" id="UP000429484"/>
    </source>
</evidence>
<organism evidence="2 3">
    <name type="scientific">Rhizobium meliloti</name>
    <name type="common">Ensifer meliloti</name>
    <name type="synonym">Sinorhizobium meliloti</name>
    <dbReference type="NCBI Taxonomy" id="382"/>
    <lineage>
        <taxon>Bacteria</taxon>
        <taxon>Pseudomonadati</taxon>
        <taxon>Pseudomonadota</taxon>
        <taxon>Alphaproteobacteria</taxon>
        <taxon>Hyphomicrobiales</taxon>
        <taxon>Rhizobiaceae</taxon>
        <taxon>Sinorhizobium/Ensifer group</taxon>
        <taxon>Sinorhizobium</taxon>
    </lineage>
</organism>
<keyword evidence="1" id="KW-0472">Membrane</keyword>
<accession>A0AAW9TV85</accession>
<evidence type="ECO:0000256" key="1">
    <source>
        <dbReference type="SAM" id="Phobius"/>
    </source>
</evidence>
<protein>
    <submittedName>
        <fullName evidence="2">Uncharacterized protein</fullName>
    </submittedName>
</protein>
<evidence type="ECO:0000313" key="2">
    <source>
        <dbReference type="EMBL" id="MQW36064.1"/>
    </source>
</evidence>
<feature type="transmembrane region" description="Helical" evidence="1">
    <location>
        <begin position="32"/>
        <end position="55"/>
    </location>
</feature>
<comment type="caution">
    <text evidence="2">The sequence shown here is derived from an EMBL/GenBank/DDBJ whole genome shotgun (WGS) entry which is preliminary data.</text>
</comment>
<dbReference type="AlphaFoldDB" id="A0AAW9TV85"/>
<keyword evidence="1" id="KW-0812">Transmembrane</keyword>
<keyword evidence="1" id="KW-1133">Transmembrane helix</keyword>